<dbReference type="GO" id="GO:0006284">
    <property type="term" value="P:base-excision repair"/>
    <property type="evidence" value="ECO:0007669"/>
    <property type="project" value="TreeGrafter"/>
</dbReference>
<dbReference type="NCBIfam" id="TIGR00587">
    <property type="entry name" value="nfo"/>
    <property type="match status" value="1"/>
</dbReference>
<sequence>MPKSNPPAAAEHVHFNQMAIEISGEDSTSTSVGIIEEDRQVNPPDCEDLPPAVNNVISSVAVKKGRGRPKKAVPSSENNNASSNGHDVEGSPKRAPRKAVKAEEDDDEVDQEEVKSPKRPKRGKAADSDEEVQEAVPDTKRVRHARAAKSSASKNLFDDLVEDDEDDDEPKSPKRTPTKRARSKKTEDDVKMQDVVELDDSEEDEDDEHDHDHDEDSGTKKKTSKRKPAASSTSTAKKANRVFSLKKGKDAVVDSGAAMAKYWERAKKTGKYVGAHVSMAGGIENAIANSVHIGGTAVALFLKNQRKWESPPLKNVKEFKEACVKAGYDPKEHILPHGIYLMNMCSPVEEMREKSYKCFVEDLKRCEELGIARYNFHPGSSTGKCTEQESIAHLVGCLNRALKETKGVTLVIENMAGAGAVLGRTFEQLKAMIDGVTDKSRIGVCLDTCHLWAAGFDISSSAGYEKTMKAFETTVGFKYLKGIHINDCQDILGNKTDRHDNIGSGKMGIQSFRCLMNDDRLNNIPMVLETPPNEGDDSGEVWKDEIELLYSLIEDRI</sequence>
<dbReference type="PANTHER" id="PTHR21445">
    <property type="entry name" value="ENDONUCLEASE IV ENDODEOXYRIBONUCLEASE IV"/>
    <property type="match status" value="1"/>
</dbReference>
<dbReference type="GO" id="GO:0008081">
    <property type="term" value="F:phosphoric diester hydrolase activity"/>
    <property type="evidence" value="ECO:0007669"/>
    <property type="project" value="TreeGrafter"/>
</dbReference>
<evidence type="ECO:0000259" key="10">
    <source>
        <dbReference type="Pfam" id="PF01261"/>
    </source>
</evidence>
<evidence type="ECO:0000313" key="11">
    <source>
        <dbReference type="EMBL" id="TPX36252.1"/>
    </source>
</evidence>
<keyword evidence="8" id="KW-0234">DNA repair</keyword>
<comment type="similarity">
    <text evidence="2">Belongs to the AP endonuclease 2 family.</text>
</comment>
<accession>A0A507C9H2</accession>
<evidence type="ECO:0000256" key="1">
    <source>
        <dbReference type="ARBA" id="ARBA00001947"/>
    </source>
</evidence>
<dbReference type="PROSITE" id="PS00729">
    <property type="entry name" value="AP_NUCLEASE_F2_1"/>
    <property type="match status" value="1"/>
</dbReference>
<dbReference type="OrthoDB" id="7663182at2759"/>
<dbReference type="AlphaFoldDB" id="A0A507C9H2"/>
<evidence type="ECO:0000256" key="5">
    <source>
        <dbReference type="ARBA" id="ARBA00022763"/>
    </source>
</evidence>
<dbReference type="EMBL" id="QEAO01000005">
    <property type="protein sequence ID" value="TPX36252.1"/>
    <property type="molecule type" value="Genomic_DNA"/>
</dbReference>
<feature type="domain" description="Xylose isomerase-like TIM barrel" evidence="10">
    <location>
        <begin position="291"/>
        <end position="551"/>
    </location>
</feature>
<dbReference type="PROSITE" id="PS51432">
    <property type="entry name" value="AP_NUCLEASE_F2_4"/>
    <property type="match status" value="1"/>
</dbReference>
<dbReference type="RefSeq" id="XP_031026565.1">
    <property type="nucleotide sequence ID" value="XM_031167392.1"/>
</dbReference>
<evidence type="ECO:0000256" key="8">
    <source>
        <dbReference type="ARBA" id="ARBA00023204"/>
    </source>
</evidence>
<evidence type="ECO:0000256" key="6">
    <source>
        <dbReference type="ARBA" id="ARBA00022801"/>
    </source>
</evidence>
<dbReference type="FunFam" id="3.20.20.150:FF:000001">
    <property type="entry name" value="Probable endonuclease 4"/>
    <property type="match status" value="1"/>
</dbReference>
<dbReference type="GO" id="GO:0003906">
    <property type="term" value="F:DNA-(apurinic or apyrimidinic site) endonuclease activity"/>
    <property type="evidence" value="ECO:0007669"/>
    <property type="project" value="TreeGrafter"/>
</dbReference>
<dbReference type="PANTHER" id="PTHR21445:SF0">
    <property type="entry name" value="APURINIC-APYRIMIDINIC ENDONUCLEASE"/>
    <property type="match status" value="1"/>
</dbReference>
<feature type="compositionally biased region" description="Basic and acidic residues" evidence="9">
    <location>
        <begin position="210"/>
        <end position="219"/>
    </location>
</feature>
<evidence type="ECO:0000256" key="4">
    <source>
        <dbReference type="ARBA" id="ARBA00022723"/>
    </source>
</evidence>
<dbReference type="Gene3D" id="3.20.20.150">
    <property type="entry name" value="Divalent-metal-dependent TIM barrel enzymes"/>
    <property type="match status" value="1"/>
</dbReference>
<feature type="compositionally biased region" description="Basic residues" evidence="9">
    <location>
        <begin position="173"/>
        <end position="183"/>
    </location>
</feature>
<keyword evidence="6" id="KW-0378">Hydrolase</keyword>
<keyword evidence="5" id="KW-0227">DNA damage</keyword>
<dbReference type="GO" id="GO:0008270">
    <property type="term" value="F:zinc ion binding"/>
    <property type="evidence" value="ECO:0007669"/>
    <property type="project" value="InterPro"/>
</dbReference>
<dbReference type="GO" id="GO:0005739">
    <property type="term" value="C:mitochondrion"/>
    <property type="evidence" value="ECO:0007669"/>
    <property type="project" value="TreeGrafter"/>
</dbReference>
<feature type="compositionally biased region" description="Acidic residues" evidence="9">
    <location>
        <begin position="159"/>
        <end position="169"/>
    </location>
</feature>
<dbReference type="Pfam" id="PF01261">
    <property type="entry name" value="AP_endonuc_2"/>
    <property type="match status" value="1"/>
</dbReference>
<keyword evidence="7" id="KW-0862">Zinc</keyword>
<feature type="compositionally biased region" description="Basic and acidic residues" evidence="9">
    <location>
        <begin position="184"/>
        <end position="194"/>
    </location>
</feature>
<proteinExistence type="inferred from homology"/>
<reference evidence="11 12" key="1">
    <citation type="journal article" date="2019" name="Sci. Rep.">
        <title>Comparative genomics of chytrid fungi reveal insights into the obligate biotrophic and pathogenic lifestyle of Synchytrium endobioticum.</title>
        <authorList>
            <person name="van de Vossenberg B.T.L.H."/>
            <person name="Warris S."/>
            <person name="Nguyen H.D.T."/>
            <person name="van Gent-Pelzer M.P.E."/>
            <person name="Joly D.L."/>
            <person name="van de Geest H.C."/>
            <person name="Bonants P.J.M."/>
            <person name="Smith D.S."/>
            <person name="Levesque C.A."/>
            <person name="van der Lee T.A.J."/>
        </authorList>
    </citation>
    <scope>NUCLEOTIDE SEQUENCE [LARGE SCALE GENOMIC DNA]</scope>
    <source>
        <strain evidence="11 12">JEL517</strain>
    </source>
</reference>
<dbReference type="STRING" id="1806994.A0A507C9H2"/>
<feature type="region of interest" description="Disordered" evidence="9">
    <location>
        <begin position="23"/>
        <end position="241"/>
    </location>
</feature>
<comment type="caution">
    <text evidence="11">The sequence shown here is derived from an EMBL/GenBank/DDBJ whole genome shotgun (WGS) entry which is preliminary data.</text>
</comment>
<dbReference type="SMART" id="SM00518">
    <property type="entry name" value="AP2Ec"/>
    <property type="match status" value="1"/>
</dbReference>
<dbReference type="PROSITE" id="PS00730">
    <property type="entry name" value="AP_NUCLEASE_F2_2"/>
    <property type="match status" value="1"/>
</dbReference>
<feature type="compositionally biased region" description="Polar residues" evidence="9">
    <location>
        <begin position="75"/>
        <end position="85"/>
    </location>
</feature>
<keyword evidence="4" id="KW-0479">Metal-binding</keyword>
<keyword evidence="12" id="KW-1185">Reference proteome</keyword>
<evidence type="ECO:0000313" key="12">
    <source>
        <dbReference type="Proteomes" id="UP000319731"/>
    </source>
</evidence>
<organism evidence="11 12">
    <name type="scientific">Synchytrium microbalum</name>
    <dbReference type="NCBI Taxonomy" id="1806994"/>
    <lineage>
        <taxon>Eukaryota</taxon>
        <taxon>Fungi</taxon>
        <taxon>Fungi incertae sedis</taxon>
        <taxon>Chytridiomycota</taxon>
        <taxon>Chytridiomycota incertae sedis</taxon>
        <taxon>Chytridiomycetes</taxon>
        <taxon>Synchytriales</taxon>
        <taxon>Synchytriaceae</taxon>
        <taxon>Synchytrium</taxon>
    </lineage>
</organism>
<dbReference type="InterPro" id="IPR018246">
    <property type="entry name" value="AP_endonuc_F2_Zn_BS"/>
</dbReference>
<dbReference type="InterPro" id="IPR036237">
    <property type="entry name" value="Xyl_isomerase-like_sf"/>
</dbReference>
<dbReference type="InterPro" id="IPR001719">
    <property type="entry name" value="AP_endonuc_2"/>
</dbReference>
<dbReference type="Proteomes" id="UP000319731">
    <property type="component" value="Unassembled WGS sequence"/>
</dbReference>
<name>A0A507C9H2_9FUNG</name>
<dbReference type="GeneID" id="42002689"/>
<evidence type="ECO:0000256" key="7">
    <source>
        <dbReference type="ARBA" id="ARBA00022833"/>
    </source>
</evidence>
<dbReference type="GO" id="GO:0003677">
    <property type="term" value="F:DNA binding"/>
    <property type="evidence" value="ECO:0007669"/>
    <property type="project" value="InterPro"/>
</dbReference>
<evidence type="ECO:0000256" key="3">
    <source>
        <dbReference type="ARBA" id="ARBA00021759"/>
    </source>
</evidence>
<dbReference type="GO" id="GO:0005634">
    <property type="term" value="C:nucleus"/>
    <property type="evidence" value="ECO:0007669"/>
    <property type="project" value="TreeGrafter"/>
</dbReference>
<dbReference type="SUPFAM" id="SSF51658">
    <property type="entry name" value="Xylose isomerase-like"/>
    <property type="match status" value="1"/>
</dbReference>
<dbReference type="CDD" id="cd00019">
    <property type="entry name" value="AP2Ec"/>
    <property type="match status" value="1"/>
</dbReference>
<dbReference type="InterPro" id="IPR013022">
    <property type="entry name" value="Xyl_isomerase-like_TIM-brl"/>
</dbReference>
<gene>
    <name evidence="11" type="ORF">SmJEL517_g01464</name>
</gene>
<dbReference type="HAMAP" id="MF_00152">
    <property type="entry name" value="Nfo"/>
    <property type="match status" value="1"/>
</dbReference>
<feature type="compositionally biased region" description="Acidic residues" evidence="9">
    <location>
        <begin position="196"/>
        <end position="209"/>
    </location>
</feature>
<evidence type="ECO:0000256" key="2">
    <source>
        <dbReference type="ARBA" id="ARBA00005340"/>
    </source>
</evidence>
<evidence type="ECO:0000256" key="9">
    <source>
        <dbReference type="SAM" id="MobiDB-lite"/>
    </source>
</evidence>
<dbReference type="NCBIfam" id="NF002199">
    <property type="entry name" value="PRK01060.1-4"/>
    <property type="match status" value="1"/>
</dbReference>
<comment type="cofactor">
    <cofactor evidence="1">
        <name>Zn(2+)</name>
        <dbReference type="ChEBI" id="CHEBI:29105"/>
    </cofactor>
</comment>
<protein>
    <recommendedName>
        <fullName evidence="3">Apurinic-apyrimidinic endonuclease 1</fullName>
    </recommendedName>
</protein>